<dbReference type="AlphaFoldDB" id="A0A078MCG4"/>
<name>A0A078MCG4_9BACL</name>
<dbReference type="HOGENOM" id="CLU_027402_21_6_9"/>
<accession>A0A078MCG4</accession>
<organism evidence="1">
    <name type="scientific">Metalysinibacillus saudimassiliensis</name>
    <dbReference type="NCBI Taxonomy" id="1461583"/>
    <lineage>
        <taxon>Bacteria</taxon>
        <taxon>Bacillati</taxon>
        <taxon>Bacillota</taxon>
        <taxon>Bacilli</taxon>
        <taxon>Bacillales</taxon>
        <taxon>Caryophanaceae</taxon>
        <taxon>Metalysinibacillus</taxon>
    </lineage>
</organism>
<protein>
    <recommendedName>
        <fullName evidence="2">Integrase catalytic domain-containing protein</fullName>
    </recommendedName>
</protein>
<gene>
    <name evidence="1" type="ORF">BN1050_01247</name>
</gene>
<reference evidence="1" key="1">
    <citation type="submission" date="2014-07" db="EMBL/GenBank/DDBJ databases">
        <authorList>
            <person name="Urmite Genomes Urmite Genomes"/>
        </authorList>
    </citation>
    <scope>NUCLEOTIDE SEQUENCE</scope>
    <source>
        <strain evidence="1">13S34_air</strain>
    </source>
</reference>
<sequence>MKELGLKCIVRMKKYKTYTGTVGKIAPNILDRQFTAEAPNEKWTTDISEFKLFGEKLYVSPVLEFI</sequence>
<evidence type="ECO:0000313" key="1">
    <source>
        <dbReference type="EMBL" id="CEA02416.1"/>
    </source>
</evidence>
<proteinExistence type="predicted"/>
<dbReference type="EMBL" id="LN483074">
    <property type="protein sequence ID" value="CEA02416.1"/>
    <property type="molecule type" value="Genomic_DNA"/>
</dbReference>
<dbReference type="PATRIC" id="fig|1461583.4.peg.1205"/>
<evidence type="ECO:0008006" key="2">
    <source>
        <dbReference type="Google" id="ProtNLM"/>
    </source>
</evidence>